<gene>
    <name evidence="1" type="ORF">V8G54_023683</name>
</gene>
<evidence type="ECO:0000313" key="1">
    <source>
        <dbReference type="EMBL" id="WVZ02877.1"/>
    </source>
</evidence>
<name>A0AAQ3N4R7_VIGMU</name>
<accession>A0AAQ3N4R7</accession>
<reference evidence="1 2" key="1">
    <citation type="journal article" date="2023" name="Life. Sci Alliance">
        <title>Evolutionary insights into 3D genome organization and epigenetic landscape of Vigna mungo.</title>
        <authorList>
            <person name="Junaid A."/>
            <person name="Singh B."/>
            <person name="Bhatia S."/>
        </authorList>
    </citation>
    <scope>NUCLEOTIDE SEQUENCE [LARGE SCALE GENOMIC DNA]</scope>
    <source>
        <strain evidence="1">Urdbean</strain>
    </source>
</reference>
<dbReference type="EMBL" id="CP144694">
    <property type="protein sequence ID" value="WVZ02877.1"/>
    <property type="molecule type" value="Genomic_DNA"/>
</dbReference>
<keyword evidence="2" id="KW-1185">Reference proteome</keyword>
<dbReference type="AlphaFoldDB" id="A0AAQ3N4R7"/>
<evidence type="ECO:0000313" key="2">
    <source>
        <dbReference type="Proteomes" id="UP001374535"/>
    </source>
</evidence>
<dbReference type="Proteomes" id="UP001374535">
    <property type="component" value="Chromosome 7"/>
</dbReference>
<organism evidence="1 2">
    <name type="scientific">Vigna mungo</name>
    <name type="common">Black gram</name>
    <name type="synonym">Phaseolus mungo</name>
    <dbReference type="NCBI Taxonomy" id="3915"/>
    <lineage>
        <taxon>Eukaryota</taxon>
        <taxon>Viridiplantae</taxon>
        <taxon>Streptophyta</taxon>
        <taxon>Embryophyta</taxon>
        <taxon>Tracheophyta</taxon>
        <taxon>Spermatophyta</taxon>
        <taxon>Magnoliopsida</taxon>
        <taxon>eudicotyledons</taxon>
        <taxon>Gunneridae</taxon>
        <taxon>Pentapetalae</taxon>
        <taxon>rosids</taxon>
        <taxon>fabids</taxon>
        <taxon>Fabales</taxon>
        <taxon>Fabaceae</taxon>
        <taxon>Papilionoideae</taxon>
        <taxon>50 kb inversion clade</taxon>
        <taxon>NPAAA clade</taxon>
        <taxon>indigoferoid/millettioid clade</taxon>
        <taxon>Phaseoleae</taxon>
        <taxon>Vigna</taxon>
    </lineage>
</organism>
<protein>
    <submittedName>
        <fullName evidence="1">Uncharacterized protein</fullName>
    </submittedName>
</protein>
<sequence length="113" mass="12638">MVSLATIPPRTTPFCPKSRTCSWATLKSERPRQSMRKAPEKTEPIYYSIFSLHVSNGLVEKKIDHDEFDYTTKSLSTGYVGHGGDFPSKLMVHEEDDGVSEAQLGSLMMDIVV</sequence>
<proteinExistence type="predicted"/>